<dbReference type="AlphaFoldDB" id="A0A0F9RPC5"/>
<dbReference type="Gene3D" id="3.40.1080.10">
    <property type="entry name" value="Glutaconate Coenzyme A-transferase"/>
    <property type="match status" value="1"/>
</dbReference>
<dbReference type="SUPFAM" id="SSF100950">
    <property type="entry name" value="NagB/RpiA/CoA transferase-like"/>
    <property type="match status" value="1"/>
</dbReference>
<feature type="compositionally biased region" description="Basic and acidic residues" evidence="1">
    <location>
        <begin position="1"/>
        <end position="12"/>
    </location>
</feature>
<evidence type="ECO:0000313" key="2">
    <source>
        <dbReference type="EMBL" id="KKN58380.1"/>
    </source>
</evidence>
<evidence type="ECO:0000256" key="1">
    <source>
        <dbReference type="SAM" id="MobiDB-lite"/>
    </source>
</evidence>
<dbReference type="InterPro" id="IPR037171">
    <property type="entry name" value="NagB/RpiA_transferase-like"/>
</dbReference>
<gene>
    <name evidence="2" type="ORF">LCGC14_0552720</name>
</gene>
<sequence length="89" mass="9506">MGGQRDDGKGGTDSEDLGLTTQGPTLLVTDMAVWRPHPGATRVAIAASCDWDVRYADDCSETPPPTPAKLATLRDIRRRTADAPRRSAA</sequence>
<feature type="region of interest" description="Disordered" evidence="1">
    <location>
        <begin position="1"/>
        <end position="22"/>
    </location>
</feature>
<proteinExistence type="predicted"/>
<feature type="region of interest" description="Disordered" evidence="1">
    <location>
        <begin position="58"/>
        <end position="89"/>
    </location>
</feature>
<accession>A0A0F9RPC5</accession>
<feature type="compositionally biased region" description="Basic and acidic residues" evidence="1">
    <location>
        <begin position="72"/>
        <end position="89"/>
    </location>
</feature>
<comment type="caution">
    <text evidence="2">The sequence shown here is derived from an EMBL/GenBank/DDBJ whole genome shotgun (WGS) entry which is preliminary data.</text>
</comment>
<name>A0A0F9RPC5_9ZZZZ</name>
<dbReference type="EMBL" id="LAZR01000764">
    <property type="protein sequence ID" value="KKN58380.1"/>
    <property type="molecule type" value="Genomic_DNA"/>
</dbReference>
<organism evidence="2">
    <name type="scientific">marine sediment metagenome</name>
    <dbReference type="NCBI Taxonomy" id="412755"/>
    <lineage>
        <taxon>unclassified sequences</taxon>
        <taxon>metagenomes</taxon>
        <taxon>ecological metagenomes</taxon>
    </lineage>
</organism>
<reference evidence="2" key="1">
    <citation type="journal article" date="2015" name="Nature">
        <title>Complex archaea that bridge the gap between prokaryotes and eukaryotes.</title>
        <authorList>
            <person name="Spang A."/>
            <person name="Saw J.H."/>
            <person name="Jorgensen S.L."/>
            <person name="Zaremba-Niedzwiedzka K."/>
            <person name="Martijn J."/>
            <person name="Lind A.E."/>
            <person name="van Eijk R."/>
            <person name="Schleper C."/>
            <person name="Guy L."/>
            <person name="Ettema T.J."/>
        </authorList>
    </citation>
    <scope>NUCLEOTIDE SEQUENCE</scope>
</reference>
<protein>
    <submittedName>
        <fullName evidence="2">Uncharacterized protein</fullName>
    </submittedName>
</protein>